<evidence type="ECO:0008006" key="3">
    <source>
        <dbReference type="Google" id="ProtNLM"/>
    </source>
</evidence>
<keyword evidence="2" id="KW-1185">Reference proteome</keyword>
<evidence type="ECO:0000313" key="1">
    <source>
        <dbReference type="EMBL" id="MDP8568330.1"/>
    </source>
</evidence>
<accession>A0ABT9JW74</accession>
<protein>
    <recommendedName>
        <fullName evidence="3">DUF4393 domain-containing protein</fullName>
    </recommendedName>
</protein>
<name>A0ABT9JW74_9PROT</name>
<gene>
    <name evidence="1" type="ORF">Q9291_10760</name>
</gene>
<dbReference type="Proteomes" id="UP001225906">
    <property type="component" value="Unassembled WGS sequence"/>
</dbReference>
<dbReference type="RefSeq" id="WP_306390050.1">
    <property type="nucleotide sequence ID" value="NZ_JAVCAP010000021.1"/>
</dbReference>
<dbReference type="EMBL" id="JAVCAP010000021">
    <property type="protein sequence ID" value="MDP8568330.1"/>
    <property type="molecule type" value="Genomic_DNA"/>
</dbReference>
<reference evidence="2" key="1">
    <citation type="journal article" date="2019" name="Int. J. Syst. Evol. Microbiol.">
        <title>The Global Catalogue of Microorganisms (GCM) 10K type strain sequencing project: providing services to taxonomists for standard genome sequencing and annotation.</title>
        <authorList>
            <consortium name="The Broad Institute Genomics Platform"/>
            <consortium name="The Broad Institute Genome Sequencing Center for Infectious Disease"/>
            <person name="Wu L."/>
            <person name="Ma J."/>
        </authorList>
    </citation>
    <scope>NUCLEOTIDE SEQUENCE [LARGE SCALE GENOMIC DNA]</scope>
    <source>
        <strain evidence="2">VKM B-3159</strain>
    </source>
</reference>
<organism evidence="1 2">
    <name type="scientific">Methylophilus aquaticus</name>
    <dbReference type="NCBI Taxonomy" id="1971610"/>
    <lineage>
        <taxon>Bacteria</taxon>
        <taxon>Pseudomonadati</taxon>
        <taxon>Pseudomonadota</taxon>
        <taxon>Betaproteobacteria</taxon>
        <taxon>Nitrosomonadales</taxon>
        <taxon>Methylophilaceae</taxon>
        <taxon>Methylophilus</taxon>
    </lineage>
</organism>
<evidence type="ECO:0000313" key="2">
    <source>
        <dbReference type="Proteomes" id="UP001225906"/>
    </source>
</evidence>
<proteinExistence type="predicted"/>
<sequence>MNNENIDKALPPIQNQQVDYVTSAAKAVLGMVPFAGSLLVELAGNVIPNQRIDRLSKFSAELEARLAKLDKDFVRSKLSDENFTDLMEEGMRQAAKSVSDERRQYLASLLANGVDDVAVSFIESKHLLRILGELNDIEILWLRFYLNPGIGGDSSFIEKHKEVFEPVHAHIGCDQATLDKEALRQSYMIHMTELGVLLPRYDTDMKTKQPVFDMFSGRMRIRGYEITLLGKLLLRQISFASEPA</sequence>
<comment type="caution">
    <text evidence="1">The sequence shown here is derived from an EMBL/GenBank/DDBJ whole genome shotgun (WGS) entry which is preliminary data.</text>
</comment>